<dbReference type="InterPro" id="IPR013783">
    <property type="entry name" value="Ig-like_fold"/>
</dbReference>
<evidence type="ECO:0000313" key="8">
    <source>
        <dbReference type="EMBL" id="OXG16767.1"/>
    </source>
</evidence>
<dbReference type="InterPro" id="IPR008928">
    <property type="entry name" value="6-hairpin_glycosidase_sf"/>
</dbReference>
<dbReference type="Proteomes" id="UP000199727">
    <property type="component" value="Unassembled WGS sequence"/>
</dbReference>
<proteinExistence type="predicted"/>
<reference evidence="8 9" key="1">
    <citation type="submission" date="2017-06" db="EMBL/GenBank/DDBJ databases">
        <title>Global population genomics of the pathogenic fungus Cryptococcus neoformans var. grubii.</title>
        <authorList>
            <person name="Cuomo C."/>
            <person name="Litvintseva A."/>
            <person name="Chen Y."/>
            <person name="Young S."/>
            <person name="Zeng Q."/>
            <person name="Chapman S."/>
            <person name="Gujja S."/>
            <person name="Saif S."/>
            <person name="Birren B."/>
        </authorList>
    </citation>
    <scope>NUCLEOTIDE SEQUENCE [LARGE SCALE GENOMIC DNA]</scope>
    <source>
        <strain evidence="8 9">Tu259-1</strain>
    </source>
</reference>
<name>A0A854Q719_CRYNE</name>
<feature type="domain" description="Alpha-L-rhamnosidase concanavalin-like" evidence="4">
    <location>
        <begin position="309"/>
        <end position="402"/>
    </location>
</feature>
<dbReference type="EC" id="3.2.1.40" evidence="2"/>
<evidence type="ECO:0000256" key="1">
    <source>
        <dbReference type="ARBA" id="ARBA00001445"/>
    </source>
</evidence>
<gene>
    <name evidence="8" type="ORF">C361_05138</name>
</gene>
<dbReference type="InterPro" id="IPR016007">
    <property type="entry name" value="Alpha_rhamnosid"/>
</dbReference>
<dbReference type="InterPro" id="IPR008902">
    <property type="entry name" value="Rhamnosid_concanavalin"/>
</dbReference>
<dbReference type="Gene3D" id="2.60.120.260">
    <property type="entry name" value="Galactose-binding domain-like"/>
    <property type="match status" value="2"/>
</dbReference>
<protein>
    <recommendedName>
        <fullName evidence="2">alpha-L-rhamnosidase</fullName>
        <ecNumber evidence="2">3.2.1.40</ecNumber>
    </recommendedName>
</protein>
<evidence type="ECO:0000256" key="3">
    <source>
        <dbReference type="ARBA" id="ARBA00022801"/>
    </source>
</evidence>
<dbReference type="Pfam" id="PF08531">
    <property type="entry name" value="Bac_rhamnosid_N"/>
    <property type="match status" value="1"/>
</dbReference>
<dbReference type="GO" id="GO:0030596">
    <property type="term" value="F:alpha-L-rhamnosidase activity"/>
    <property type="evidence" value="ECO:0007669"/>
    <property type="project" value="UniProtKB-EC"/>
</dbReference>
<dbReference type="Pfam" id="PF17390">
    <property type="entry name" value="Bac_rhamnosid_C"/>
    <property type="match status" value="1"/>
</dbReference>
<comment type="caution">
    <text evidence="8">The sequence shown here is derived from an EMBL/GenBank/DDBJ whole genome shotgun (WGS) entry which is preliminary data.</text>
</comment>
<evidence type="ECO:0000313" key="9">
    <source>
        <dbReference type="Proteomes" id="UP000199727"/>
    </source>
</evidence>
<dbReference type="AlphaFoldDB" id="A0A854Q719"/>
<evidence type="ECO:0000259" key="6">
    <source>
        <dbReference type="Pfam" id="PF17389"/>
    </source>
</evidence>
<feature type="domain" description="Bacterial alpha-L-rhamnosidase N-terminal" evidence="5">
    <location>
        <begin position="143"/>
        <end position="298"/>
    </location>
</feature>
<dbReference type="SUPFAM" id="SSF48208">
    <property type="entry name" value="Six-hairpin glycosidases"/>
    <property type="match status" value="1"/>
</dbReference>
<comment type="catalytic activity">
    <reaction evidence="1">
        <text>Hydrolysis of terminal non-reducing alpha-L-rhamnose residues in alpha-L-rhamnosides.</text>
        <dbReference type="EC" id="3.2.1.40"/>
    </reaction>
</comment>
<dbReference type="Gene3D" id="2.60.40.10">
    <property type="entry name" value="Immunoglobulins"/>
    <property type="match status" value="1"/>
</dbReference>
<dbReference type="OrthoDB" id="10036721at2759"/>
<sequence length="867" mass="97307">MSVTIVSLQAEHHESGFGIAHSTPRLTWRFGSTTLKDWKQASYELVISRAGDHQAQHYSIKSEQSVLVSWPSKPIQSREIVLVKVRSIGTDGSTTNWAEITLEAALLDRGEWKAKFISGPAQEVDAPKTPFRLRKIFVLKSAPVQARLYATALGVYECEINGKRVGDQVLAPGWTSYKYHLRYQVYDISPFLQQGENTITAYVGEGWYATRLGRPGKRNNWGSRLGFLGQLEADGEAEVLTDETWECIDGPIKNSEIYNGEVYDSKYHESKAKISPIEVLPFPEAQLIASDAPPVRRVKEVKAVELITSPSGKFILDFGQNLVGFLRIEKDLKGKELLLRHAEVLEDGELGTRPLRTAGPNDKIILGGKTKGWEPKFTFHGFRYVEILGIKPTLEDFTAIVIFSDMRRTGTFTSSHEMVNRLHENTVWGMMSNFVSVPTDCPQRDERLGWTGDIQVFAPTANYLFDTSAFLEGWLQDVAAEQIEWKGVPPTVVPYVPPNKFNDQFPKPQSIWADVVAITPWDLYNTFGDKKIMEKQWGSMCLWLDEGVPRGKNGLWSEVAPQYGDWLDPNAPPQYPAHGRTDTHFVANAYLIYVTSLVAKIGKLLKKDPKVVKKYEDDAARLHELFLEEYTTPTGRVVSDTQTALALALKFNLLKAEQIPRAQERLEFLTKWAYFKVSTGFAGTPILLPVLADNGLEHIAYRMLQEKDNPSWLYSVGMGATTIWERWDSMLPDGRINPGQMTSFNHYALGAVAQFMHTYIGGLSPSSPGWKSALIKPLPGGTITSAQTSFDSPYGRYACRWKIEGNTMLVDTEVPPNGSARVVLNGIDEVIGSGKQRFKVLYEEDKRWPPKGIRGPQSVFMPDEFVP</sequence>
<evidence type="ECO:0000259" key="5">
    <source>
        <dbReference type="Pfam" id="PF08531"/>
    </source>
</evidence>
<accession>A0A854Q719</accession>
<dbReference type="Pfam" id="PF17389">
    <property type="entry name" value="Bac_rhamnosid6H"/>
    <property type="match status" value="1"/>
</dbReference>
<dbReference type="EMBL" id="AMKT01000067">
    <property type="protein sequence ID" value="OXG16767.1"/>
    <property type="molecule type" value="Genomic_DNA"/>
</dbReference>
<evidence type="ECO:0000259" key="4">
    <source>
        <dbReference type="Pfam" id="PF05592"/>
    </source>
</evidence>
<dbReference type="GO" id="GO:0005975">
    <property type="term" value="P:carbohydrate metabolic process"/>
    <property type="evidence" value="ECO:0007669"/>
    <property type="project" value="InterPro"/>
</dbReference>
<dbReference type="PIRSF" id="PIRSF010631">
    <property type="entry name" value="A-rhamnsds"/>
    <property type="match status" value="1"/>
</dbReference>
<dbReference type="Gene3D" id="1.50.10.10">
    <property type="match status" value="1"/>
</dbReference>
<keyword evidence="3" id="KW-0378">Hydrolase</keyword>
<dbReference type="InterPro" id="IPR035396">
    <property type="entry name" value="Bac_rhamnosid6H"/>
</dbReference>
<dbReference type="Gene3D" id="2.60.420.10">
    <property type="entry name" value="Maltose phosphorylase, domain 3"/>
    <property type="match status" value="1"/>
</dbReference>
<dbReference type="PANTHER" id="PTHR33307">
    <property type="entry name" value="ALPHA-RHAMNOSIDASE (EUROFUNG)"/>
    <property type="match status" value="1"/>
</dbReference>
<dbReference type="InterPro" id="IPR012341">
    <property type="entry name" value="6hp_glycosidase-like_sf"/>
</dbReference>
<evidence type="ECO:0000256" key="2">
    <source>
        <dbReference type="ARBA" id="ARBA00012652"/>
    </source>
</evidence>
<dbReference type="PANTHER" id="PTHR33307:SF6">
    <property type="entry name" value="ALPHA-RHAMNOSIDASE (EUROFUNG)-RELATED"/>
    <property type="match status" value="1"/>
</dbReference>
<feature type="domain" description="Alpha-L-rhamnosidase six-hairpin glycosidase" evidence="6">
    <location>
        <begin position="407"/>
        <end position="760"/>
    </location>
</feature>
<feature type="domain" description="Alpha-L-rhamnosidase C-terminal" evidence="7">
    <location>
        <begin position="762"/>
        <end position="837"/>
    </location>
</feature>
<dbReference type="InterPro" id="IPR035398">
    <property type="entry name" value="Bac_rhamnosid_C"/>
</dbReference>
<dbReference type="Pfam" id="PF05592">
    <property type="entry name" value="Bac_rhamnosid"/>
    <property type="match status" value="1"/>
</dbReference>
<organism evidence="8 9">
    <name type="scientific">Cryptococcus neoformans Tu259-1</name>
    <dbReference type="NCBI Taxonomy" id="1230072"/>
    <lineage>
        <taxon>Eukaryota</taxon>
        <taxon>Fungi</taxon>
        <taxon>Dikarya</taxon>
        <taxon>Basidiomycota</taxon>
        <taxon>Agaricomycotina</taxon>
        <taxon>Tremellomycetes</taxon>
        <taxon>Tremellales</taxon>
        <taxon>Cryptococcaceae</taxon>
        <taxon>Cryptococcus</taxon>
        <taxon>Cryptococcus neoformans species complex</taxon>
    </lineage>
</organism>
<dbReference type="Pfam" id="PF25788">
    <property type="entry name" value="Ig_Rha78A_N"/>
    <property type="match status" value="1"/>
</dbReference>
<dbReference type="InterPro" id="IPR013737">
    <property type="entry name" value="Bac_rhamnosid_N"/>
</dbReference>
<evidence type="ECO:0000259" key="7">
    <source>
        <dbReference type="Pfam" id="PF17390"/>
    </source>
</evidence>